<dbReference type="GO" id="GO:0005524">
    <property type="term" value="F:ATP binding"/>
    <property type="evidence" value="ECO:0007669"/>
    <property type="project" value="UniProtKB-KW"/>
</dbReference>
<dbReference type="EMBL" id="CABPRJ010001916">
    <property type="protein sequence ID" value="VVC41293.1"/>
    <property type="molecule type" value="Genomic_DNA"/>
</dbReference>
<dbReference type="InterPro" id="IPR011009">
    <property type="entry name" value="Kinase-like_dom_sf"/>
</dbReference>
<dbReference type="GO" id="GO:0005737">
    <property type="term" value="C:cytoplasm"/>
    <property type="evidence" value="ECO:0007669"/>
    <property type="project" value="TreeGrafter"/>
</dbReference>
<name>A0A5E4N9D5_9HEMI</name>
<proteinExistence type="predicted"/>
<dbReference type="Gene3D" id="1.10.510.10">
    <property type="entry name" value="Transferase(Phosphotransferase) domain 1"/>
    <property type="match status" value="1"/>
</dbReference>
<dbReference type="GO" id="GO:0035556">
    <property type="term" value="P:intracellular signal transduction"/>
    <property type="evidence" value="ECO:0007669"/>
    <property type="project" value="TreeGrafter"/>
</dbReference>
<evidence type="ECO:0000256" key="4">
    <source>
        <dbReference type="ARBA" id="ARBA00022777"/>
    </source>
</evidence>
<evidence type="ECO:0000313" key="8">
    <source>
        <dbReference type="EMBL" id="VVC41293.1"/>
    </source>
</evidence>
<evidence type="ECO:0000256" key="1">
    <source>
        <dbReference type="ARBA" id="ARBA00022527"/>
    </source>
</evidence>
<keyword evidence="4 8" id="KW-0418">Kinase</keyword>
<evidence type="ECO:0000256" key="2">
    <source>
        <dbReference type="ARBA" id="ARBA00022679"/>
    </source>
</evidence>
<evidence type="ECO:0000256" key="3">
    <source>
        <dbReference type="ARBA" id="ARBA00022741"/>
    </source>
</evidence>
<dbReference type="AlphaFoldDB" id="A0A5E4N9D5"/>
<protein>
    <submittedName>
        <fullName evidence="8">Protein kinase domain,Protein kinase-like domain</fullName>
    </submittedName>
</protein>
<dbReference type="InterPro" id="IPR000719">
    <property type="entry name" value="Prot_kinase_dom"/>
</dbReference>
<accession>A0A5E4N9D5</accession>
<organism evidence="8 9">
    <name type="scientific">Cinara cedri</name>
    <dbReference type="NCBI Taxonomy" id="506608"/>
    <lineage>
        <taxon>Eukaryota</taxon>
        <taxon>Metazoa</taxon>
        <taxon>Ecdysozoa</taxon>
        <taxon>Arthropoda</taxon>
        <taxon>Hexapoda</taxon>
        <taxon>Insecta</taxon>
        <taxon>Pterygota</taxon>
        <taxon>Neoptera</taxon>
        <taxon>Paraneoptera</taxon>
        <taxon>Hemiptera</taxon>
        <taxon>Sternorrhyncha</taxon>
        <taxon>Aphidomorpha</taxon>
        <taxon>Aphidoidea</taxon>
        <taxon>Aphididae</taxon>
        <taxon>Lachninae</taxon>
        <taxon>Cinara</taxon>
    </lineage>
</organism>
<feature type="compositionally biased region" description="Low complexity" evidence="6">
    <location>
        <begin position="113"/>
        <end position="124"/>
    </location>
</feature>
<dbReference type="GO" id="GO:0050321">
    <property type="term" value="F:tau-protein kinase activity"/>
    <property type="evidence" value="ECO:0007669"/>
    <property type="project" value="TreeGrafter"/>
</dbReference>
<feature type="compositionally biased region" description="Polar residues" evidence="6">
    <location>
        <begin position="1"/>
        <end position="10"/>
    </location>
</feature>
<dbReference type="OrthoDB" id="541276at2759"/>
<evidence type="ECO:0000256" key="5">
    <source>
        <dbReference type="ARBA" id="ARBA00022840"/>
    </source>
</evidence>
<dbReference type="GO" id="GO:0000226">
    <property type="term" value="P:microtubule cytoskeleton organization"/>
    <property type="evidence" value="ECO:0007669"/>
    <property type="project" value="TreeGrafter"/>
</dbReference>
<dbReference type="Proteomes" id="UP000325440">
    <property type="component" value="Unassembled WGS sequence"/>
</dbReference>
<feature type="region of interest" description="Disordered" evidence="6">
    <location>
        <begin position="1"/>
        <end position="48"/>
    </location>
</feature>
<feature type="domain" description="Protein kinase" evidence="7">
    <location>
        <begin position="180"/>
        <end position="229"/>
    </location>
</feature>
<dbReference type="PANTHER" id="PTHR24346">
    <property type="entry name" value="MAP/MICROTUBULE AFFINITY-REGULATING KINASE"/>
    <property type="match status" value="1"/>
</dbReference>
<evidence type="ECO:0000313" key="9">
    <source>
        <dbReference type="Proteomes" id="UP000325440"/>
    </source>
</evidence>
<feature type="compositionally biased region" description="Basic and acidic residues" evidence="6">
    <location>
        <begin position="75"/>
        <end position="90"/>
    </location>
</feature>
<dbReference type="PANTHER" id="PTHR24346:SF82">
    <property type="entry name" value="KP78A-RELATED"/>
    <property type="match status" value="1"/>
</dbReference>
<gene>
    <name evidence="8" type="ORF">CINCED_3A011931</name>
</gene>
<reference evidence="8 9" key="1">
    <citation type="submission" date="2019-08" db="EMBL/GenBank/DDBJ databases">
        <authorList>
            <person name="Alioto T."/>
            <person name="Alioto T."/>
            <person name="Gomez Garrido J."/>
        </authorList>
    </citation>
    <scope>NUCLEOTIDE SEQUENCE [LARGE SCALE GENOMIC DNA]</scope>
</reference>
<feature type="compositionally biased region" description="Low complexity" evidence="6">
    <location>
        <begin position="28"/>
        <end position="48"/>
    </location>
</feature>
<evidence type="ECO:0000259" key="7">
    <source>
        <dbReference type="Pfam" id="PF00069"/>
    </source>
</evidence>
<feature type="region of interest" description="Disordered" evidence="6">
    <location>
        <begin position="68"/>
        <end position="167"/>
    </location>
</feature>
<dbReference type="Pfam" id="PF00069">
    <property type="entry name" value="Pkinase"/>
    <property type="match status" value="1"/>
</dbReference>
<keyword evidence="2" id="KW-0808">Transferase</keyword>
<keyword evidence="9" id="KW-1185">Reference proteome</keyword>
<keyword evidence="3" id="KW-0547">Nucleotide-binding</keyword>
<keyword evidence="1" id="KW-0723">Serine/threonine-protein kinase</keyword>
<dbReference type="SUPFAM" id="SSF56112">
    <property type="entry name" value="Protein kinase-like (PK-like)"/>
    <property type="match status" value="1"/>
</dbReference>
<evidence type="ECO:0000256" key="6">
    <source>
        <dbReference type="SAM" id="MobiDB-lite"/>
    </source>
</evidence>
<sequence>MYSSIQSYLRQRQYPRSPCRSPCSDQRQQQSCEKNRKQQQQQRRPTDQLAVTAHIAAAGHAAAVVRVPATAQQSENRRVDGRRAARDVGRGRLPAGQNAGLRVVQQGPDSHKVAAGQQNGAVGARGDRQESRDPTGAVRAQVPAGGAESVARGPAPAPGQNPPDILDPVHRARVHGLLRVRQIRDAVDYLHKEDVSRRDIKCENVLLEDMWHVKPADFGFARMCSDERGRRLMRRTYYGSMWAYRKIRKPTTCGRSVSAQQPPADRG</sequence>
<keyword evidence="5" id="KW-0067">ATP-binding</keyword>